<feature type="chain" id="PRO_5046389166" description="The GLUG motif-containing protein" evidence="2">
    <location>
        <begin position="28"/>
        <end position="641"/>
    </location>
</feature>
<feature type="signal peptide" evidence="2">
    <location>
        <begin position="1"/>
        <end position="27"/>
    </location>
</feature>
<reference evidence="3" key="1">
    <citation type="submission" date="2022-10" db="EMBL/GenBank/DDBJ databases">
        <title>Chryseobacterium babae sp. nov. isolated from the gut of the beetle Oryctes rhinoceros, and Chryseobacterium kimseyorum sp. nov., isolated from a stick insect rearing cage.</title>
        <authorList>
            <person name="Shelomi M."/>
            <person name="Han C.-J."/>
            <person name="Chen W.-M."/>
            <person name="Chen H.-K."/>
            <person name="Liaw S.-J."/>
            <person name="Muhle E."/>
            <person name="Clermont D."/>
        </authorList>
    </citation>
    <scope>NUCLEOTIDE SEQUENCE</scope>
    <source>
        <strain evidence="3">WLa1L2M3</strain>
    </source>
</reference>
<feature type="compositionally biased region" description="Basic and acidic residues" evidence="1">
    <location>
        <begin position="597"/>
        <end position="612"/>
    </location>
</feature>
<dbReference type="RefSeq" id="WP_264743790.1">
    <property type="nucleotide sequence ID" value="NZ_JAPDHV010000004.1"/>
</dbReference>
<accession>A0ABT3HPY7</accession>
<feature type="region of interest" description="Disordered" evidence="1">
    <location>
        <begin position="597"/>
        <end position="629"/>
    </location>
</feature>
<keyword evidence="4" id="KW-1185">Reference proteome</keyword>
<evidence type="ECO:0000256" key="2">
    <source>
        <dbReference type="SAM" id="SignalP"/>
    </source>
</evidence>
<evidence type="ECO:0000256" key="1">
    <source>
        <dbReference type="SAM" id="MobiDB-lite"/>
    </source>
</evidence>
<evidence type="ECO:0008006" key="5">
    <source>
        <dbReference type="Google" id="ProtNLM"/>
    </source>
</evidence>
<proteinExistence type="predicted"/>
<organism evidence="3 4">
    <name type="scientific">Chryseobacterium oryctis</name>
    <dbReference type="NCBI Taxonomy" id="2952618"/>
    <lineage>
        <taxon>Bacteria</taxon>
        <taxon>Pseudomonadati</taxon>
        <taxon>Bacteroidota</taxon>
        <taxon>Flavobacteriia</taxon>
        <taxon>Flavobacteriales</taxon>
        <taxon>Weeksellaceae</taxon>
        <taxon>Chryseobacterium group</taxon>
        <taxon>Chryseobacterium</taxon>
    </lineage>
</organism>
<keyword evidence="2" id="KW-0732">Signal</keyword>
<name>A0ABT3HPY7_9FLAO</name>
<dbReference type="EMBL" id="JAPDHV010000004">
    <property type="protein sequence ID" value="MCW3161851.1"/>
    <property type="molecule type" value="Genomic_DNA"/>
</dbReference>
<sequence length="641" mass="66635">MKNFSYLVKSAILAYFTLLFQDFNAQAPDKMSYQAVVRNASNALVANQAIGVRISVLKTSPAGTEVYKEVFAPNPTTSVTGLLSLEIGSGTPVTGTFSSIDWSAGPYFVKVEIDPSGGTSYSLTSNSQLLSVPYALFAKSTSGMAGNVNTIPRFTTTTTIGNSQIIDDGTSVGLNVGTLNSNVKFQVEAGAIGNTIRGTLSGVPATSIATAGSIYGESTTGIGVIGVSGSQNGVYGLSTGTLGGTVGVATGTGNGIWGVATGAGVAGLFDGGTAGRGIIVYNGASGFGTSTPTARLEVRQPSTPVAGLDDNAAIIGYSYSTTAAKKGGINGTYNTSNYGTGIHGTGYQGVDLIDADANFSTGNQDIGVYGSANTVGVEGTSIGGIGVIGYNRNSSFAATTGGGNTYGVYGYANTLGGATVPATRYGVYGYATGAATNYAGYFSGNVQITGSIAKGSGTFKIDHPLDPENKYLYHSFVESPDMMNVYNGNITTDNNGYATVKLPEYFGALNKDFRYQLTVIGTFANAIISEEIKDNTFVVRTDKPLVKVSWQVTGIRNDGYAKAHRVVPEVEKEPEMKGKYLHPVELGKSRSLGIDEYTRPKDASEIKKDIKTNNDTQKPASFQQNKDEIAGAMIKDKAAEK</sequence>
<protein>
    <recommendedName>
        <fullName evidence="5">The GLUG motif-containing protein</fullName>
    </recommendedName>
</protein>
<feature type="compositionally biased region" description="Polar residues" evidence="1">
    <location>
        <begin position="613"/>
        <end position="624"/>
    </location>
</feature>
<evidence type="ECO:0000313" key="3">
    <source>
        <dbReference type="EMBL" id="MCW3161851.1"/>
    </source>
</evidence>
<gene>
    <name evidence="3" type="ORF">OH806_11305</name>
</gene>
<comment type="caution">
    <text evidence="3">The sequence shown here is derived from an EMBL/GenBank/DDBJ whole genome shotgun (WGS) entry which is preliminary data.</text>
</comment>
<evidence type="ECO:0000313" key="4">
    <source>
        <dbReference type="Proteomes" id="UP001163719"/>
    </source>
</evidence>
<dbReference type="Proteomes" id="UP001163719">
    <property type="component" value="Unassembled WGS sequence"/>
</dbReference>